<dbReference type="GO" id="GO:0016020">
    <property type="term" value="C:membrane"/>
    <property type="evidence" value="ECO:0007669"/>
    <property type="project" value="TreeGrafter"/>
</dbReference>
<dbReference type="Proteomes" id="UP000068603">
    <property type="component" value="Unassembled WGS sequence"/>
</dbReference>
<reference evidence="4 5" key="1">
    <citation type="submission" date="2015-11" db="EMBL/GenBank/DDBJ databases">
        <title>Expanding the genomic diversity of Burkholderia species for the development of highly accurate diagnostics.</title>
        <authorList>
            <person name="Sahl J."/>
            <person name="Keim P."/>
            <person name="Wagner D."/>
        </authorList>
    </citation>
    <scope>NUCLEOTIDE SEQUENCE [LARGE SCALE GENOMIC DNA]</scope>
    <source>
        <strain evidence="4 5">MSMB1960WGS</strain>
    </source>
</reference>
<feature type="transmembrane region" description="Helical" evidence="1">
    <location>
        <begin position="120"/>
        <end position="139"/>
    </location>
</feature>
<feature type="transmembrane region" description="Helical" evidence="1">
    <location>
        <begin position="57"/>
        <end position="77"/>
    </location>
</feature>
<keyword evidence="1" id="KW-1133">Transmembrane helix</keyword>
<comment type="caution">
    <text evidence="4">The sequence shown here is derived from an EMBL/GenBank/DDBJ whole genome shotgun (WGS) entry which is preliminary data.</text>
</comment>
<dbReference type="PANTHER" id="PTHR23028">
    <property type="entry name" value="ACETYLTRANSFERASE"/>
    <property type="match status" value="1"/>
</dbReference>
<dbReference type="PANTHER" id="PTHR23028:SF53">
    <property type="entry name" value="ACYL_TRANSF_3 DOMAIN-CONTAINING PROTEIN"/>
    <property type="match status" value="1"/>
</dbReference>
<accession>A0A119WUD1</accession>
<evidence type="ECO:0000259" key="2">
    <source>
        <dbReference type="Pfam" id="PF01757"/>
    </source>
</evidence>
<dbReference type="Pfam" id="PF01757">
    <property type="entry name" value="Acyl_transf_3"/>
    <property type="match status" value="1"/>
</dbReference>
<dbReference type="EMBL" id="LPHB01000025">
    <property type="protein sequence ID" value="KWA66068.1"/>
    <property type="molecule type" value="Genomic_DNA"/>
</dbReference>
<keyword evidence="1" id="KW-0812">Transmembrane</keyword>
<feature type="transmembrane region" description="Helical" evidence="1">
    <location>
        <begin position="229"/>
        <end position="246"/>
    </location>
</feature>
<dbReference type="GO" id="GO:0016747">
    <property type="term" value="F:acyltransferase activity, transferring groups other than amino-acyl groups"/>
    <property type="evidence" value="ECO:0007669"/>
    <property type="project" value="InterPro"/>
</dbReference>
<feature type="transmembrane region" description="Helical" evidence="1">
    <location>
        <begin position="258"/>
        <end position="277"/>
    </location>
</feature>
<dbReference type="InterPro" id="IPR050879">
    <property type="entry name" value="Acyltransferase_3"/>
</dbReference>
<organism evidence="4">
    <name type="scientific">Burkholderia stagnalis</name>
    <dbReference type="NCBI Taxonomy" id="1503054"/>
    <lineage>
        <taxon>Bacteria</taxon>
        <taxon>Pseudomonadati</taxon>
        <taxon>Pseudomonadota</taxon>
        <taxon>Betaproteobacteria</taxon>
        <taxon>Burkholderiales</taxon>
        <taxon>Burkholderiaceae</taxon>
        <taxon>Burkholderia</taxon>
        <taxon>Burkholderia cepacia complex</taxon>
    </lineage>
</organism>
<feature type="transmembrane region" description="Helical" evidence="1">
    <location>
        <begin position="327"/>
        <end position="345"/>
    </location>
</feature>
<feature type="transmembrane region" description="Helical" evidence="1">
    <location>
        <begin position="289"/>
        <end position="307"/>
    </location>
</feature>
<evidence type="ECO:0000313" key="4">
    <source>
        <dbReference type="EMBL" id="KWA66068.1"/>
    </source>
</evidence>
<evidence type="ECO:0008006" key="6">
    <source>
        <dbReference type="Google" id="ProtNLM"/>
    </source>
</evidence>
<evidence type="ECO:0000256" key="1">
    <source>
        <dbReference type="SAM" id="Phobius"/>
    </source>
</evidence>
<feature type="domain" description="SGNH" evidence="3">
    <location>
        <begin position="388"/>
        <end position="630"/>
    </location>
</feature>
<proteinExistence type="predicted"/>
<dbReference type="InterPro" id="IPR002656">
    <property type="entry name" value="Acyl_transf_3_dom"/>
</dbReference>
<protein>
    <recommendedName>
        <fullName evidence="6">Acyltransferase</fullName>
    </recommendedName>
</protein>
<feature type="transmembrane region" description="Helical" evidence="1">
    <location>
        <begin position="172"/>
        <end position="192"/>
    </location>
</feature>
<evidence type="ECO:0000313" key="5">
    <source>
        <dbReference type="Proteomes" id="UP000068603"/>
    </source>
</evidence>
<keyword evidence="1" id="KW-0472">Membrane</keyword>
<feature type="transmembrane region" description="Helical" evidence="1">
    <location>
        <begin position="204"/>
        <end position="223"/>
    </location>
</feature>
<name>A0A119WUD1_9BURK</name>
<gene>
    <name evidence="4" type="ORF">WT44_07490</name>
</gene>
<dbReference type="Pfam" id="PF19040">
    <property type="entry name" value="SGNH"/>
    <property type="match status" value="1"/>
</dbReference>
<feature type="domain" description="Acyltransferase 3" evidence="2">
    <location>
        <begin position="8"/>
        <end position="308"/>
    </location>
</feature>
<dbReference type="AlphaFoldDB" id="A0A119WUD1"/>
<dbReference type="InterPro" id="IPR043968">
    <property type="entry name" value="SGNH"/>
</dbReference>
<evidence type="ECO:0000259" key="3">
    <source>
        <dbReference type="Pfam" id="PF19040"/>
    </source>
</evidence>
<feature type="transmembrane region" description="Helical" evidence="1">
    <location>
        <begin position="12"/>
        <end position="36"/>
    </location>
</feature>
<feature type="transmembrane region" description="Helical" evidence="1">
    <location>
        <begin position="146"/>
        <end position="166"/>
    </location>
</feature>
<sequence length="643" mass="70800">MIVVLAHAGFTGFSGGFIGVDVFFVISGFVVTNSILGDLSRGQFSFKAFYARRASRLAPALYLMLIATFCFSILFVFPEDTFKLAKNILAVATMTSNIYLSKQTGYFDGRAADHPLLHTWSLSVEEQFYLVLPVVLVLLRRRSRATLIGVLTAVTLGSLALAISIRHMDSPGAYYFAQYRAFEFLAGVLLAIVEGKRQAKPHALFDTLLVAGLAIIAAGVLGASREAQFPGIGALLPCTAALLIIFAGRRARFTGPILANPVCVALGRISYPIYLWHWPIFFALRRLSLTDPAAYVVAIFGAIALAAATHQLERRVQHAHWTARRSLLGFVAVPLLGAGVLAGVGKLTDGFLFAYPAAIRSNVHWSGTALFDMPRARMCWSQVGISDEATCTVGATSATNKAILWGDSHAYHLIHFFDVLGKDRGMAIHDVAFTLCPPIEAMSAHATDAAFEDTHRQCVEHDKAVMTYALARQDVRTVIMSAAWQNYLNGGVGPDVKPTLHGFMPGQLERELGHTIEKLQAAGKRVVMLDDVPMIPESMVNCAFYNGLLFPYPRRICEFDSKIAVDQHAPIAAMQARLQARFPDLRIIHTYDAPCTDGKCRLEFDGLPIYRYSDYHHLSLAGSLKYYPEYRRKHPRELEQLGL</sequence>
<dbReference type="GO" id="GO:0009103">
    <property type="term" value="P:lipopolysaccharide biosynthetic process"/>
    <property type="evidence" value="ECO:0007669"/>
    <property type="project" value="TreeGrafter"/>
</dbReference>